<evidence type="ECO:0008006" key="11">
    <source>
        <dbReference type="Google" id="ProtNLM"/>
    </source>
</evidence>
<dbReference type="GO" id="GO:0005737">
    <property type="term" value="C:cytoplasm"/>
    <property type="evidence" value="ECO:0007669"/>
    <property type="project" value="UniProtKB-SubCell"/>
</dbReference>
<evidence type="ECO:0000313" key="10">
    <source>
        <dbReference type="Proteomes" id="UP000752696"/>
    </source>
</evidence>
<name>A0A6V7H3J9_9HYME</name>
<dbReference type="Proteomes" id="UP000752696">
    <property type="component" value="Unassembled WGS sequence"/>
</dbReference>
<keyword evidence="7" id="KW-0472">Membrane</keyword>
<protein>
    <recommendedName>
        <fullName evidence="11">Lymphoid-restricted membrane protein</fullName>
    </recommendedName>
</protein>
<evidence type="ECO:0000256" key="6">
    <source>
        <dbReference type="ARBA" id="ARBA00023054"/>
    </source>
</evidence>
<sequence length="401" mass="45768">VADESVPIDCRHNNWSPDLLASSSAIRSSFAEKKVAGTETNSCASTELRRSSRFHAARTDLVKIKDSEYPRSFVNASSAGRLGKYTSVDGEMSSHEDSSIGSDSEDDPIETCTRRDESRIDRSRSKNNSPLARPSSFSMDESSRKSGNSREIHDQDVTEEDVEEDFCSGRVERQKCFAARRSLSEGDCERYHRAKRRCRCVRGEEESFNEEREKFPAFPSFNDTRLQIMGLSCSNDIDSRKYIAFSIGLGTDRITLHQRMILSLRQRDQSERNFMEEIKKMQEDIKVLSLCLLCTDQESIDKVENIRHRLDMITRSAHRVSCAAETLGAVYQEHRISRAIFIGDKYLQLLRSRCENLAADIADVKQILLKNNIMIEETGEMGDDLPRLRYRNGLPCNNRTM</sequence>
<accession>A0A6V7H3J9</accession>
<feature type="non-terminal residue" evidence="9">
    <location>
        <position position="401"/>
    </location>
</feature>
<dbReference type="Pfam" id="PF05781">
    <property type="entry name" value="MRVI1"/>
    <property type="match status" value="1"/>
</dbReference>
<keyword evidence="5" id="KW-1133">Transmembrane helix</keyword>
<dbReference type="AlphaFoldDB" id="A0A6V7H3J9"/>
<evidence type="ECO:0000256" key="1">
    <source>
        <dbReference type="ARBA" id="ARBA00004167"/>
    </source>
</evidence>
<evidence type="ECO:0000256" key="5">
    <source>
        <dbReference type="ARBA" id="ARBA00022989"/>
    </source>
</evidence>
<keyword evidence="3" id="KW-0963">Cytoplasm</keyword>
<feature type="compositionally biased region" description="Basic and acidic residues" evidence="8">
    <location>
        <begin position="141"/>
        <end position="156"/>
    </location>
</feature>
<dbReference type="InterPro" id="IPR008677">
    <property type="entry name" value="MRVI1"/>
</dbReference>
<evidence type="ECO:0000256" key="7">
    <source>
        <dbReference type="ARBA" id="ARBA00023136"/>
    </source>
</evidence>
<dbReference type="PANTHER" id="PTHR15352:SF1">
    <property type="entry name" value="KASH5-LIKE COILED-COIL DOMAIN-CONTAINING PROTEIN"/>
    <property type="match status" value="1"/>
</dbReference>
<comment type="caution">
    <text evidence="9">The sequence shown here is derived from an EMBL/GenBank/DDBJ whole genome shotgun (WGS) entry which is preliminary data.</text>
</comment>
<gene>
    <name evidence="9" type="ORF">MHI_LOCUS251736</name>
</gene>
<feature type="non-terminal residue" evidence="9">
    <location>
        <position position="1"/>
    </location>
</feature>
<organism evidence="9 10">
    <name type="scientific">Heterotrigona itama</name>
    <dbReference type="NCBI Taxonomy" id="395501"/>
    <lineage>
        <taxon>Eukaryota</taxon>
        <taxon>Metazoa</taxon>
        <taxon>Ecdysozoa</taxon>
        <taxon>Arthropoda</taxon>
        <taxon>Hexapoda</taxon>
        <taxon>Insecta</taxon>
        <taxon>Pterygota</taxon>
        <taxon>Neoptera</taxon>
        <taxon>Endopterygota</taxon>
        <taxon>Hymenoptera</taxon>
        <taxon>Apocrita</taxon>
        <taxon>Aculeata</taxon>
        <taxon>Apoidea</taxon>
        <taxon>Anthophila</taxon>
        <taxon>Apidae</taxon>
        <taxon>Heterotrigona</taxon>
    </lineage>
</organism>
<dbReference type="OrthoDB" id="10062605at2759"/>
<keyword evidence="6" id="KW-0175">Coiled coil</keyword>
<evidence type="ECO:0000256" key="2">
    <source>
        <dbReference type="ARBA" id="ARBA00004496"/>
    </source>
</evidence>
<feature type="compositionally biased region" description="Basic and acidic residues" evidence="8">
    <location>
        <begin position="112"/>
        <end position="124"/>
    </location>
</feature>
<evidence type="ECO:0000256" key="8">
    <source>
        <dbReference type="SAM" id="MobiDB-lite"/>
    </source>
</evidence>
<evidence type="ECO:0000313" key="9">
    <source>
        <dbReference type="EMBL" id="CAD1471856.1"/>
    </source>
</evidence>
<dbReference type="EMBL" id="CAJDYZ010004738">
    <property type="protein sequence ID" value="CAD1471856.1"/>
    <property type="molecule type" value="Genomic_DNA"/>
</dbReference>
<dbReference type="GO" id="GO:0016020">
    <property type="term" value="C:membrane"/>
    <property type="evidence" value="ECO:0007669"/>
    <property type="project" value="UniProtKB-SubCell"/>
</dbReference>
<feature type="region of interest" description="Disordered" evidence="8">
    <location>
        <begin position="85"/>
        <end position="164"/>
    </location>
</feature>
<feature type="compositionally biased region" description="Polar residues" evidence="8">
    <location>
        <begin position="126"/>
        <end position="140"/>
    </location>
</feature>
<keyword evidence="10" id="KW-1185">Reference proteome</keyword>
<keyword evidence="4" id="KW-0812">Transmembrane</keyword>
<reference evidence="9" key="1">
    <citation type="submission" date="2020-07" db="EMBL/GenBank/DDBJ databases">
        <authorList>
            <person name="Nazaruddin N."/>
        </authorList>
    </citation>
    <scope>NUCLEOTIDE SEQUENCE</scope>
</reference>
<dbReference type="PANTHER" id="PTHR15352">
    <property type="entry name" value="LYMPHOID-RESTRICTED MEMBRANE PROTEIN, JAW1"/>
    <property type="match status" value="1"/>
</dbReference>
<evidence type="ECO:0000256" key="4">
    <source>
        <dbReference type="ARBA" id="ARBA00022692"/>
    </source>
</evidence>
<comment type="subcellular location">
    <subcellularLocation>
        <location evidence="2">Cytoplasm</location>
    </subcellularLocation>
    <subcellularLocation>
        <location evidence="1">Membrane</location>
        <topology evidence="1">Single-pass membrane protein</topology>
    </subcellularLocation>
</comment>
<proteinExistence type="predicted"/>
<evidence type="ECO:0000256" key="3">
    <source>
        <dbReference type="ARBA" id="ARBA00022490"/>
    </source>
</evidence>